<gene>
    <name evidence="3" type="ORF">P1J78_08620</name>
</gene>
<dbReference type="PROSITE" id="PS51781">
    <property type="entry name" value="SH3B"/>
    <property type="match status" value="1"/>
</dbReference>
<dbReference type="EMBL" id="JARGYC010000018">
    <property type="protein sequence ID" value="MDF0600791.1"/>
    <property type="molecule type" value="Genomic_DNA"/>
</dbReference>
<evidence type="ECO:0000256" key="1">
    <source>
        <dbReference type="SAM" id="MobiDB-lite"/>
    </source>
</evidence>
<accession>A0AAE3NRM3</accession>
<reference evidence="3" key="1">
    <citation type="submission" date="2023-03" db="EMBL/GenBank/DDBJ databases">
        <title>Multiphase analysis and comparison of six strains from genera Psychromarinibacter, Lutimaribacter, and Maritimibacter, including a novel species: Psychromarinibacter sediminicola sp. nov.</title>
        <authorList>
            <person name="Wang Y.-H."/>
            <person name="Ye M.-Q."/>
            <person name="Du Z.-J."/>
        </authorList>
    </citation>
    <scope>NUCLEOTIDE SEQUENCE</scope>
    <source>
        <strain evidence="3">C21-152</strain>
    </source>
</reference>
<keyword evidence="4" id="KW-1185">Reference proteome</keyword>
<dbReference type="Pfam" id="PF08239">
    <property type="entry name" value="SH3_3"/>
    <property type="match status" value="1"/>
</dbReference>
<dbReference type="AlphaFoldDB" id="A0AAE3NRM3"/>
<dbReference type="Proteomes" id="UP001220964">
    <property type="component" value="Unassembled WGS sequence"/>
</dbReference>
<dbReference type="RefSeq" id="WP_275566933.1">
    <property type="nucleotide sequence ID" value="NZ_JARGYC010000018.1"/>
</dbReference>
<comment type="caution">
    <text evidence="3">The sequence shown here is derived from an EMBL/GenBank/DDBJ whole genome shotgun (WGS) entry which is preliminary data.</text>
</comment>
<proteinExistence type="predicted"/>
<organism evidence="3 4">
    <name type="scientific">Psychromarinibacter sediminicola</name>
    <dbReference type="NCBI Taxonomy" id="3033385"/>
    <lineage>
        <taxon>Bacteria</taxon>
        <taxon>Pseudomonadati</taxon>
        <taxon>Pseudomonadota</taxon>
        <taxon>Alphaproteobacteria</taxon>
        <taxon>Rhodobacterales</taxon>
        <taxon>Paracoccaceae</taxon>
        <taxon>Psychromarinibacter</taxon>
    </lineage>
</organism>
<dbReference type="InterPro" id="IPR003646">
    <property type="entry name" value="SH3-like_bac-type"/>
</dbReference>
<evidence type="ECO:0000313" key="4">
    <source>
        <dbReference type="Proteomes" id="UP001220964"/>
    </source>
</evidence>
<name>A0AAE3NRM3_9RHOB</name>
<feature type="region of interest" description="Disordered" evidence="1">
    <location>
        <begin position="1"/>
        <end position="37"/>
    </location>
</feature>
<protein>
    <submittedName>
        <fullName evidence="3">SH3 domain-containing protein</fullName>
    </submittedName>
</protein>
<sequence length="265" mass="27504">MLHWGRGRPDGPPDVAGSDPSDRPEIEVTSLPDVAPVPGHDIAAARIERPVPLVAELPAVDTPRVAIVDTAGTSRPIAVAAPAEPVLTVEETAPEDTAALPVTEAPAPAPPPETEPDPALAVARSAIPRPRPLRLTAPEPEAEIVADTPPRPEIELTAVEPTAMALAVEKALAPLEETETPVTLAVVEALADAPPVTAETLYVTGSRVNLRAAPDTDAGVVLRLDKGDAAELLARIGNGWLRIRDIATGEEGFMSADYLSADMPG</sequence>
<dbReference type="Gene3D" id="2.30.30.40">
    <property type="entry name" value="SH3 Domains"/>
    <property type="match status" value="1"/>
</dbReference>
<dbReference type="SMART" id="SM00287">
    <property type="entry name" value="SH3b"/>
    <property type="match status" value="1"/>
</dbReference>
<evidence type="ECO:0000259" key="2">
    <source>
        <dbReference type="PROSITE" id="PS51781"/>
    </source>
</evidence>
<evidence type="ECO:0000313" key="3">
    <source>
        <dbReference type="EMBL" id="MDF0600791.1"/>
    </source>
</evidence>
<feature type="domain" description="SH3b" evidence="2">
    <location>
        <begin position="198"/>
        <end position="263"/>
    </location>
</feature>